<organism evidence="2 3">
    <name type="scientific">Eupransor demetentiae</name>
    <dbReference type="NCBI Taxonomy" id="3109584"/>
    <lineage>
        <taxon>Bacteria</taxon>
        <taxon>Bacillati</taxon>
        <taxon>Bacillota</taxon>
        <taxon>Bacilli</taxon>
        <taxon>Lactobacillales</taxon>
        <taxon>Lactobacillaceae</taxon>
        <taxon>Eupransor</taxon>
    </lineage>
</organism>
<dbReference type="InterPro" id="IPR022259">
    <property type="entry name" value="Acessory_Sec_prot_Asp3"/>
</dbReference>
<dbReference type="RefSeq" id="WP_349641717.1">
    <property type="nucleotide sequence ID" value="NZ_CAWVOH010000001.1"/>
</dbReference>
<dbReference type="EMBL" id="CAWVOH010000001">
    <property type="protein sequence ID" value="CAK8054179.1"/>
    <property type="molecule type" value="Genomic_DNA"/>
</dbReference>
<dbReference type="NCBIfam" id="TIGR03711">
    <property type="entry name" value="acc_sec_asp3"/>
    <property type="match status" value="1"/>
</dbReference>
<dbReference type="Proteomes" id="UP001314241">
    <property type="component" value="Unassembled WGS sequence"/>
</dbReference>
<evidence type="ECO:0000313" key="2">
    <source>
        <dbReference type="EMBL" id="CAK8054179.1"/>
    </source>
</evidence>
<proteinExistence type="predicted"/>
<protein>
    <recommendedName>
        <fullName evidence="4">Accessory Sec system protein Asp3</fullName>
    </recommendedName>
</protein>
<gene>
    <name evidence="2" type="ORF">R54876_GBNLAHCA_00741</name>
</gene>
<feature type="region of interest" description="Disordered" evidence="1">
    <location>
        <begin position="344"/>
        <end position="422"/>
    </location>
</feature>
<feature type="compositionally biased region" description="Low complexity" evidence="1">
    <location>
        <begin position="387"/>
        <end position="399"/>
    </location>
</feature>
<name>A0ABP0ESH8_9LACO</name>
<feature type="compositionally biased region" description="Basic and acidic residues" evidence="1">
    <location>
        <begin position="400"/>
        <end position="413"/>
    </location>
</feature>
<dbReference type="Pfam" id="PF15432">
    <property type="entry name" value="Sec-ASP3"/>
    <property type="match status" value="1"/>
</dbReference>
<accession>A0ABP0ESH8</accession>
<evidence type="ECO:0000256" key="1">
    <source>
        <dbReference type="SAM" id="MobiDB-lite"/>
    </source>
</evidence>
<reference evidence="2 3" key="1">
    <citation type="submission" date="2024-01" db="EMBL/GenBank/DDBJ databases">
        <authorList>
            <person name="Botero Cardona J."/>
        </authorList>
    </citation>
    <scope>NUCLEOTIDE SEQUENCE [LARGE SCALE GENOMIC DNA]</scope>
    <source>
        <strain evidence="2 3">LMG 33000</strain>
    </source>
</reference>
<sequence length="422" mass="47663">MRYQVYWTPQTQLKELQGADIDFQAFNQVSFTHRFLPSGHVIAVWHSKANYLRDKRVADLPSLKPGQSYLIRRDSENSERMHAYLAVTFLDQEGQVISTQHKNSEEIEVTAPSNMDSYRISLLSAGSGSFIFHSVTIQPLLQEEGDLLAGDESLENQVNLYLDHPEKVTSKTLRVIFSEPELHRTHYVNDVVTPSQQAVLYIATDLLHAQAYLDDDLDEKIQEAKKEVKAREIEFVGYGLVSSYAALKWQERTKNSAAIISDPAIDQAVAYADLMPADLAEFLKAIPAWVAQHTSQDQAFLASPFTTHYQVRLKVPHPNEDRLTTLTYEDLPLPKKDFAPQVETAPVQEEVSTAESQAPEKQPSKRAQKKAAKAQAAAQKAEEKAAQQEAAHQAQQEQANADKPEYKRSDRSQRLNNFFTQK</sequence>
<evidence type="ECO:0008006" key="4">
    <source>
        <dbReference type="Google" id="ProtNLM"/>
    </source>
</evidence>
<keyword evidence="3" id="KW-1185">Reference proteome</keyword>
<comment type="caution">
    <text evidence="2">The sequence shown here is derived from an EMBL/GenBank/DDBJ whole genome shotgun (WGS) entry which is preliminary data.</text>
</comment>
<evidence type="ECO:0000313" key="3">
    <source>
        <dbReference type="Proteomes" id="UP001314241"/>
    </source>
</evidence>